<comment type="caution">
    <text evidence="4">The sequence shown here is derived from an EMBL/GenBank/DDBJ whole genome shotgun (WGS) entry which is preliminary data.</text>
</comment>
<dbReference type="AlphaFoldDB" id="A0A150QIT8"/>
<proteinExistence type="predicted"/>
<evidence type="ECO:0000313" key="5">
    <source>
        <dbReference type="Proteomes" id="UP000075260"/>
    </source>
</evidence>
<feature type="compositionally biased region" description="Gly residues" evidence="1">
    <location>
        <begin position="41"/>
        <end position="52"/>
    </location>
</feature>
<protein>
    <submittedName>
        <fullName evidence="4">Polysaccharide deacetylase</fullName>
    </submittedName>
</protein>
<dbReference type="GO" id="GO:0005975">
    <property type="term" value="P:carbohydrate metabolic process"/>
    <property type="evidence" value="ECO:0007669"/>
    <property type="project" value="InterPro"/>
</dbReference>
<feature type="signal peptide" evidence="2">
    <location>
        <begin position="1"/>
        <end position="20"/>
    </location>
</feature>
<feature type="compositionally biased region" description="Gly residues" evidence="1">
    <location>
        <begin position="86"/>
        <end position="113"/>
    </location>
</feature>
<gene>
    <name evidence="4" type="ORF">BE15_14990</name>
</gene>
<keyword evidence="2" id="KW-0732">Signal</keyword>
<feature type="region of interest" description="Disordered" evidence="1">
    <location>
        <begin position="41"/>
        <end position="129"/>
    </location>
</feature>
<dbReference type="OrthoDB" id="5501805at2"/>
<dbReference type="SUPFAM" id="SSF88713">
    <property type="entry name" value="Glycoside hydrolase/deacetylase"/>
    <property type="match status" value="1"/>
</dbReference>
<evidence type="ECO:0000256" key="2">
    <source>
        <dbReference type="SAM" id="SignalP"/>
    </source>
</evidence>
<evidence type="ECO:0000259" key="3">
    <source>
        <dbReference type="Pfam" id="PF01522"/>
    </source>
</evidence>
<evidence type="ECO:0000313" key="4">
    <source>
        <dbReference type="EMBL" id="KYF67636.1"/>
    </source>
</evidence>
<accession>A0A150QIT8</accession>
<organism evidence="4 5">
    <name type="scientific">Sorangium cellulosum</name>
    <name type="common">Polyangium cellulosum</name>
    <dbReference type="NCBI Taxonomy" id="56"/>
    <lineage>
        <taxon>Bacteria</taxon>
        <taxon>Pseudomonadati</taxon>
        <taxon>Myxococcota</taxon>
        <taxon>Polyangia</taxon>
        <taxon>Polyangiales</taxon>
        <taxon>Polyangiaceae</taxon>
        <taxon>Sorangium</taxon>
    </lineage>
</organism>
<dbReference type="EMBL" id="JEMA01000631">
    <property type="protein sequence ID" value="KYF67636.1"/>
    <property type="molecule type" value="Genomic_DNA"/>
</dbReference>
<feature type="chain" id="PRO_5007566780" evidence="2">
    <location>
        <begin position="21"/>
        <end position="422"/>
    </location>
</feature>
<evidence type="ECO:0000256" key="1">
    <source>
        <dbReference type="SAM" id="MobiDB-lite"/>
    </source>
</evidence>
<name>A0A150QIT8_SORCE</name>
<dbReference type="InterPro" id="IPR011330">
    <property type="entry name" value="Glyco_hydro/deAcase_b/a-brl"/>
</dbReference>
<dbReference type="Pfam" id="PF01522">
    <property type="entry name" value="Polysacc_deac_1"/>
    <property type="match status" value="1"/>
</dbReference>
<feature type="compositionally biased region" description="Low complexity" evidence="1">
    <location>
        <begin position="53"/>
        <end position="85"/>
    </location>
</feature>
<dbReference type="Proteomes" id="UP000075260">
    <property type="component" value="Unassembled WGS sequence"/>
</dbReference>
<sequence>MSKLSRLRLLGNFPASSSLALGSLVLLGALHVSGCGDDGDGGAGSGGSGGGSTTEASSTTGSATSGPASGSTSTSTGGPDASSSASGGGDGGSGDGGGGGDVATGGGGSGGGVPPVDSGLPTPPGAANVAKPSGAAGGFKVIDWAGFSGAVTYTFDDVNSSQIQNYETLKGLGVPFTFYVWTGRAEANDPVWQRALDDGHELANHTMSHMSGDSGSDTDAATRWLREKFDLTPWTMAAPNGASVYTGIARTRFMINRGVSNNLISPNDSTDPFTLPTFIPPTGASTAVMDEQVTSARTAKKWRTFCIHGFTGGSDSAYQPIPLQAFVDHVKHVKDFGDVWIGTMENVGAYWRGQKAVTSGTTMMSGGETTYNWQLPDHFPPGKYVRVTVTGGTLKQNGVPLPWNPRGYYEVALDPKSVTLSP</sequence>
<dbReference type="GO" id="GO:0016810">
    <property type="term" value="F:hydrolase activity, acting on carbon-nitrogen (but not peptide) bonds"/>
    <property type="evidence" value="ECO:0007669"/>
    <property type="project" value="InterPro"/>
</dbReference>
<dbReference type="InterPro" id="IPR002509">
    <property type="entry name" value="NODB_dom"/>
</dbReference>
<reference evidence="4 5" key="1">
    <citation type="submission" date="2014-02" db="EMBL/GenBank/DDBJ databases">
        <title>The small core and large imbalanced accessory genome model reveals a collaborative survival strategy of Sorangium cellulosum strains in nature.</title>
        <authorList>
            <person name="Han K."/>
            <person name="Peng R."/>
            <person name="Blom J."/>
            <person name="Li Y.-Z."/>
        </authorList>
    </citation>
    <scope>NUCLEOTIDE SEQUENCE [LARGE SCALE GENOMIC DNA]</scope>
    <source>
        <strain evidence="4 5">So0008-312</strain>
    </source>
</reference>
<feature type="domain" description="NodB homology" evidence="3">
    <location>
        <begin position="150"/>
        <end position="219"/>
    </location>
</feature>
<dbReference type="Gene3D" id="3.20.20.370">
    <property type="entry name" value="Glycoside hydrolase/deacetylase"/>
    <property type="match status" value="1"/>
</dbReference>